<feature type="compositionally biased region" description="Polar residues" evidence="3">
    <location>
        <begin position="470"/>
        <end position="490"/>
    </location>
</feature>
<feature type="region of interest" description="Disordered" evidence="3">
    <location>
        <begin position="1"/>
        <end position="22"/>
    </location>
</feature>
<evidence type="ECO:0008006" key="6">
    <source>
        <dbReference type="Google" id="ProtNLM"/>
    </source>
</evidence>
<dbReference type="PROSITE" id="PS00330">
    <property type="entry name" value="HEMOLYSIN_CALCIUM"/>
    <property type="match status" value="2"/>
</dbReference>
<dbReference type="PANTHER" id="PTHR38340:SF1">
    <property type="entry name" value="S-LAYER PROTEIN"/>
    <property type="match status" value="1"/>
</dbReference>
<name>A0A928X0H0_LEPEC</name>
<keyword evidence="5" id="KW-1185">Reference proteome</keyword>
<dbReference type="AlphaFoldDB" id="A0A928X0H0"/>
<feature type="compositionally biased region" description="Acidic residues" evidence="3">
    <location>
        <begin position="1"/>
        <end position="10"/>
    </location>
</feature>
<comment type="subcellular location">
    <subcellularLocation>
        <location evidence="1">Secreted</location>
    </subcellularLocation>
</comment>
<dbReference type="InterPro" id="IPR011049">
    <property type="entry name" value="Serralysin-like_metalloprot_C"/>
</dbReference>
<sequence length="657" mass="70477">MFAGDGDDISDGGAGDDNIRTDQGSDIVIGGLGNDTIEFLGGGGADILVGVDPKEGRGRGEIDLFKENAISARFNLRRDRETFVLGDQQNAFYVGEGNNDFAQIQNFKPELDRIQLHGSAEQYTIGRLRGVGVSGTGLFFEGDLIAALEGIRPSDISLDSEIFVFPGDRDFVNQFPTVEAPEDDNPDVINELEINNSIRDAQDLGEVGQEELTIVGNVKSEARPRPDEDRFDIFKIEVTEPSQLNATLLSDDPDLVSVSVVRDFNNDGRSNFDDLIRPSASSGPDQISFDRLDPGTYFVRVSGKSGADVDYQLTFNAPPIETARLNLNLNQLIPLDLDRNDPNPVRFEAEIGNQVFEQRFDETFERTTLTADIDVNQREIPIKIRAFRLNADGSETQFDIDLGPERGDLEFDATYDTLTRKLFKVGAFRSVNEGQTLRQIARRDGADGRIALNVTFDTFSEGQPVPELPNIQSAASGTRESETLRGTNANGIIDGKGGDDSIFTRGGDDIAIGGTGGDLLSGGSGDDTLIGGFGDDRLIGGAGDDLLEGGPGNDVLEGNAGSDTFVIAAGQGRDIIRDFQNGTDFIGLSNGLLFEDLTIAQNGSSAIISLAEEQLAIVHGVGANQLNTEDFVAVGSTEFQGNTVPVVLSDNAGSSVI</sequence>
<organism evidence="4 5">
    <name type="scientific">Leptolyngbya cf. ectocarpi LEGE 11479</name>
    <dbReference type="NCBI Taxonomy" id="1828722"/>
    <lineage>
        <taxon>Bacteria</taxon>
        <taxon>Bacillati</taxon>
        <taxon>Cyanobacteriota</taxon>
        <taxon>Cyanophyceae</taxon>
        <taxon>Leptolyngbyales</taxon>
        <taxon>Leptolyngbyaceae</taxon>
        <taxon>Leptolyngbya group</taxon>
        <taxon>Leptolyngbya</taxon>
    </lineage>
</organism>
<dbReference type="InterPro" id="IPR050557">
    <property type="entry name" value="RTX_toxin/Mannuronan_C5-epim"/>
</dbReference>
<dbReference type="EMBL" id="JADEXP010000032">
    <property type="protein sequence ID" value="MBE9066197.1"/>
    <property type="molecule type" value="Genomic_DNA"/>
</dbReference>
<dbReference type="SUPFAM" id="SSF89260">
    <property type="entry name" value="Collagen-binding domain"/>
    <property type="match status" value="1"/>
</dbReference>
<dbReference type="Gene3D" id="2.60.120.380">
    <property type="match status" value="1"/>
</dbReference>
<evidence type="ECO:0000256" key="1">
    <source>
        <dbReference type="ARBA" id="ARBA00004613"/>
    </source>
</evidence>
<dbReference type="GO" id="GO:0005509">
    <property type="term" value="F:calcium ion binding"/>
    <property type="evidence" value="ECO:0007669"/>
    <property type="project" value="InterPro"/>
</dbReference>
<proteinExistence type="predicted"/>
<dbReference type="Pfam" id="PF00353">
    <property type="entry name" value="HemolysinCabind"/>
    <property type="match status" value="3"/>
</dbReference>
<comment type="caution">
    <text evidence="4">The sequence shown here is derived from an EMBL/GenBank/DDBJ whole genome shotgun (WGS) entry which is preliminary data.</text>
</comment>
<dbReference type="PANTHER" id="PTHR38340">
    <property type="entry name" value="S-LAYER PROTEIN"/>
    <property type="match status" value="1"/>
</dbReference>
<dbReference type="Proteomes" id="UP000615026">
    <property type="component" value="Unassembled WGS sequence"/>
</dbReference>
<dbReference type="SUPFAM" id="SSF51120">
    <property type="entry name" value="beta-Roll"/>
    <property type="match status" value="2"/>
</dbReference>
<dbReference type="InterPro" id="IPR001343">
    <property type="entry name" value="Hemolysn_Ca-bd"/>
</dbReference>
<dbReference type="PRINTS" id="PR00313">
    <property type="entry name" value="CABNDNGRPT"/>
</dbReference>
<gene>
    <name evidence="4" type="ORF">IQ260_05985</name>
</gene>
<evidence type="ECO:0000256" key="3">
    <source>
        <dbReference type="SAM" id="MobiDB-lite"/>
    </source>
</evidence>
<accession>A0A928X0H0</accession>
<evidence type="ECO:0000256" key="2">
    <source>
        <dbReference type="ARBA" id="ARBA00022525"/>
    </source>
</evidence>
<reference evidence="4" key="1">
    <citation type="submission" date="2020-10" db="EMBL/GenBank/DDBJ databases">
        <authorList>
            <person name="Castelo-Branco R."/>
            <person name="Eusebio N."/>
            <person name="Adriana R."/>
            <person name="Vieira A."/>
            <person name="Brugerolle De Fraissinette N."/>
            <person name="Rezende De Castro R."/>
            <person name="Schneider M.P."/>
            <person name="Vasconcelos V."/>
            <person name="Leao P.N."/>
        </authorList>
    </citation>
    <scope>NUCLEOTIDE SEQUENCE</scope>
    <source>
        <strain evidence="4">LEGE 11479</strain>
    </source>
</reference>
<feature type="region of interest" description="Disordered" evidence="3">
    <location>
        <begin position="461"/>
        <end position="491"/>
    </location>
</feature>
<dbReference type="InterPro" id="IPR018511">
    <property type="entry name" value="Hemolysin-typ_Ca-bd_CS"/>
</dbReference>
<evidence type="ECO:0000313" key="5">
    <source>
        <dbReference type="Proteomes" id="UP000615026"/>
    </source>
</evidence>
<dbReference type="GO" id="GO:0005576">
    <property type="term" value="C:extracellular region"/>
    <property type="evidence" value="ECO:0007669"/>
    <property type="project" value="UniProtKB-SubCell"/>
</dbReference>
<keyword evidence="2" id="KW-0964">Secreted</keyword>
<dbReference type="Gene3D" id="2.150.10.10">
    <property type="entry name" value="Serralysin-like metalloprotease, C-terminal"/>
    <property type="match status" value="2"/>
</dbReference>
<protein>
    <recommendedName>
        <fullName evidence="6">Calcium-binding protein</fullName>
    </recommendedName>
</protein>
<evidence type="ECO:0000313" key="4">
    <source>
        <dbReference type="EMBL" id="MBE9066197.1"/>
    </source>
</evidence>